<dbReference type="SUPFAM" id="SSF54593">
    <property type="entry name" value="Glyoxalase/Bleomycin resistance protein/Dihydroxybiphenyl dioxygenase"/>
    <property type="match status" value="1"/>
</dbReference>
<dbReference type="PROSITE" id="PS51819">
    <property type="entry name" value="VOC"/>
    <property type="match status" value="1"/>
</dbReference>
<dbReference type="Gene3D" id="3.30.720.120">
    <property type="match status" value="1"/>
</dbReference>
<dbReference type="InterPro" id="IPR037523">
    <property type="entry name" value="VOC_core"/>
</dbReference>
<dbReference type="Pfam" id="PF00903">
    <property type="entry name" value="Glyoxalase"/>
    <property type="match status" value="1"/>
</dbReference>
<dbReference type="RefSeq" id="WP_076704249.1">
    <property type="nucleotide sequence ID" value="NZ_CP015093.1"/>
</dbReference>
<protein>
    <recommendedName>
        <fullName evidence="1">VOC domain-containing protein</fullName>
    </recommendedName>
</protein>
<dbReference type="OrthoDB" id="9798201at2"/>
<feature type="domain" description="VOC" evidence="1">
    <location>
        <begin position="1"/>
        <end position="127"/>
    </location>
</feature>
<dbReference type="Proteomes" id="UP000187059">
    <property type="component" value="Chromosome"/>
</dbReference>
<name>A0A1P8UYV1_9RHOB</name>
<dbReference type="InterPro" id="IPR004360">
    <property type="entry name" value="Glyas_Fos-R_dOase_dom"/>
</dbReference>
<sequence length="135" mass="14534">MIVPATRYRDCDAALAFLTGALGFAEHAVYRDADGKIMHVELSQGGGFFMFGPEHRDSPFGRHMRSPAEAGGETTSVYVCVTNVAGHFARAVAAGAEILMPLEEQPYGGQSYSVRDPEGHLFTFGEYHPEGDHGG</sequence>
<accession>A0A1P8UYV1</accession>
<dbReference type="STRING" id="1250539.Ga0080574_TMP4241"/>
<dbReference type="AlphaFoldDB" id="A0A1P8UYV1"/>
<evidence type="ECO:0000313" key="2">
    <source>
        <dbReference type="EMBL" id="APZ54575.1"/>
    </source>
</evidence>
<dbReference type="InterPro" id="IPR029068">
    <property type="entry name" value="Glyas_Bleomycin-R_OHBP_Dase"/>
</dbReference>
<evidence type="ECO:0000313" key="3">
    <source>
        <dbReference type="Proteomes" id="UP000187059"/>
    </source>
</evidence>
<dbReference type="EMBL" id="CP015093">
    <property type="protein sequence ID" value="APZ54575.1"/>
    <property type="molecule type" value="Genomic_DNA"/>
</dbReference>
<reference evidence="2 3" key="1">
    <citation type="submission" date="2016-04" db="EMBL/GenBank/DDBJ databases">
        <title>Deep-sea bacteria in the southern Pacific.</title>
        <authorList>
            <person name="Tang K."/>
        </authorList>
    </citation>
    <scope>NUCLEOTIDE SEQUENCE [LARGE SCALE GENOMIC DNA]</scope>
    <source>
        <strain evidence="2 3">JLT2014</strain>
    </source>
</reference>
<organism evidence="2 3">
    <name type="scientific">Salipiger abyssi</name>
    <dbReference type="NCBI Taxonomy" id="1250539"/>
    <lineage>
        <taxon>Bacteria</taxon>
        <taxon>Pseudomonadati</taxon>
        <taxon>Pseudomonadota</taxon>
        <taxon>Alphaproteobacteria</taxon>
        <taxon>Rhodobacterales</taxon>
        <taxon>Roseobacteraceae</taxon>
        <taxon>Salipiger</taxon>
    </lineage>
</organism>
<proteinExistence type="predicted"/>
<gene>
    <name evidence="2" type="ORF">Ga0080574_TMP4241</name>
</gene>
<evidence type="ECO:0000259" key="1">
    <source>
        <dbReference type="PROSITE" id="PS51819"/>
    </source>
</evidence>
<dbReference type="Gene3D" id="3.30.720.110">
    <property type="match status" value="1"/>
</dbReference>
<keyword evidence="3" id="KW-1185">Reference proteome</keyword>
<dbReference type="KEGG" id="paby:Ga0080574_TMP4241"/>
<dbReference type="PANTHER" id="PTHR34109">
    <property type="entry name" value="BNAUNNG04460D PROTEIN-RELATED"/>
    <property type="match status" value="1"/>
</dbReference>
<dbReference type="PANTHER" id="PTHR34109:SF1">
    <property type="entry name" value="VOC DOMAIN-CONTAINING PROTEIN"/>
    <property type="match status" value="1"/>
</dbReference>